<gene>
    <name evidence="2" type="ORF">BGZ96_010890</name>
</gene>
<dbReference type="Proteomes" id="UP001194696">
    <property type="component" value="Unassembled WGS sequence"/>
</dbReference>
<dbReference type="EMBL" id="JAAAIM010000734">
    <property type="protein sequence ID" value="KAG0284772.1"/>
    <property type="molecule type" value="Genomic_DNA"/>
</dbReference>
<evidence type="ECO:0000259" key="1">
    <source>
        <dbReference type="Pfam" id="PF00026"/>
    </source>
</evidence>
<dbReference type="InterPro" id="IPR021109">
    <property type="entry name" value="Peptidase_aspartic_dom_sf"/>
</dbReference>
<keyword evidence="3" id="KW-1185">Reference proteome</keyword>
<dbReference type="Pfam" id="PF00026">
    <property type="entry name" value="Asp"/>
    <property type="match status" value="1"/>
</dbReference>
<organism evidence="2 3">
    <name type="scientific">Linnemannia gamsii</name>
    <dbReference type="NCBI Taxonomy" id="64522"/>
    <lineage>
        <taxon>Eukaryota</taxon>
        <taxon>Fungi</taxon>
        <taxon>Fungi incertae sedis</taxon>
        <taxon>Mucoromycota</taxon>
        <taxon>Mortierellomycotina</taxon>
        <taxon>Mortierellomycetes</taxon>
        <taxon>Mortierellales</taxon>
        <taxon>Mortierellaceae</taxon>
        <taxon>Linnemannia</taxon>
    </lineage>
</organism>
<sequence>MSRRFRGKRTFGLTADISGDEFLLAKEINVPGFLGASQARFESESEIVQELPTPVFSLAFTDNWGTLTLGGPDPAFHSKPITWINTIKGEAGWVTHLSSLIDIYSRGSDPKTAPKSDTDYVRTSLDRVWFDSGTTYIWGDEQAVVPLNDLMGADPVTGQVDCSMIPFLGTIVFSIGEAIAEVGVESGRIYYWDGDVEKVLYGLECFGVE</sequence>
<dbReference type="SUPFAM" id="SSF50630">
    <property type="entry name" value="Acid proteases"/>
    <property type="match status" value="1"/>
</dbReference>
<feature type="domain" description="Peptidase A1" evidence="1">
    <location>
        <begin position="49"/>
        <end position="185"/>
    </location>
</feature>
<evidence type="ECO:0000313" key="3">
    <source>
        <dbReference type="Proteomes" id="UP001194696"/>
    </source>
</evidence>
<reference evidence="2 3" key="1">
    <citation type="journal article" date="2020" name="Fungal Divers.">
        <title>Resolving the Mortierellaceae phylogeny through synthesis of multi-gene phylogenetics and phylogenomics.</title>
        <authorList>
            <person name="Vandepol N."/>
            <person name="Liber J."/>
            <person name="Desiro A."/>
            <person name="Na H."/>
            <person name="Kennedy M."/>
            <person name="Barry K."/>
            <person name="Grigoriev I.V."/>
            <person name="Miller A.N."/>
            <person name="O'Donnell K."/>
            <person name="Stajich J.E."/>
            <person name="Bonito G."/>
        </authorList>
    </citation>
    <scope>NUCLEOTIDE SEQUENCE [LARGE SCALE GENOMIC DNA]</scope>
    <source>
        <strain evidence="2 3">AD045</strain>
    </source>
</reference>
<dbReference type="InterPro" id="IPR033121">
    <property type="entry name" value="PEPTIDASE_A1"/>
</dbReference>
<dbReference type="Gene3D" id="2.40.70.10">
    <property type="entry name" value="Acid Proteases"/>
    <property type="match status" value="1"/>
</dbReference>
<evidence type="ECO:0000313" key="2">
    <source>
        <dbReference type="EMBL" id="KAG0284772.1"/>
    </source>
</evidence>
<protein>
    <recommendedName>
        <fullName evidence="1">Peptidase A1 domain-containing protein</fullName>
    </recommendedName>
</protein>
<accession>A0ABQ7JU83</accession>
<name>A0ABQ7JU83_9FUNG</name>
<comment type="caution">
    <text evidence="2">The sequence shown here is derived from an EMBL/GenBank/DDBJ whole genome shotgun (WGS) entry which is preliminary data.</text>
</comment>
<proteinExistence type="predicted"/>